<evidence type="ECO:0000256" key="6">
    <source>
        <dbReference type="ARBA" id="ARBA00022679"/>
    </source>
</evidence>
<dbReference type="Proteomes" id="UP000437709">
    <property type="component" value="Unassembled WGS sequence"/>
</dbReference>
<dbReference type="GO" id="GO:0003887">
    <property type="term" value="F:DNA-directed DNA polymerase activity"/>
    <property type="evidence" value="ECO:0007669"/>
    <property type="project" value="UniProtKB-UniRule"/>
</dbReference>
<name>A0A6N7EG29_9MICO</name>
<dbReference type="HAMAP" id="MF_01113">
    <property type="entry name" value="DNApol_IV"/>
    <property type="match status" value="1"/>
</dbReference>
<dbReference type="FunFam" id="3.40.1170.60:FF:000001">
    <property type="entry name" value="DNA polymerase IV"/>
    <property type="match status" value="1"/>
</dbReference>
<keyword evidence="14 17" id="KW-0234">DNA repair</keyword>
<feature type="site" description="Substrate discrimination" evidence="17">
    <location>
        <position position="32"/>
    </location>
</feature>
<dbReference type="InterPro" id="IPR017961">
    <property type="entry name" value="DNA_pol_Y-fam_little_finger"/>
</dbReference>
<dbReference type="InterPro" id="IPR022880">
    <property type="entry name" value="DNApol_IV"/>
</dbReference>
<feature type="domain" description="UmuC" evidence="18">
    <location>
        <begin position="23"/>
        <end position="202"/>
    </location>
</feature>
<dbReference type="NCBIfam" id="NF002677">
    <property type="entry name" value="PRK02406.1"/>
    <property type="match status" value="1"/>
</dbReference>
<comment type="similarity">
    <text evidence="2 17">Belongs to the DNA polymerase type-Y family.</text>
</comment>
<keyword evidence="5 17" id="KW-0963">Cytoplasm</keyword>
<evidence type="ECO:0000256" key="8">
    <source>
        <dbReference type="ARBA" id="ARBA00022705"/>
    </source>
</evidence>
<reference evidence="19 20" key="1">
    <citation type="submission" date="2019-10" db="EMBL/GenBank/DDBJ databases">
        <title>Georgenia wutianyii sp. nov. and Georgenia yuyongxinii sp. nov. isolated from plateau pika (Ochotona curzoniae) in the Qinghai-Tibet plateau of China.</title>
        <authorList>
            <person name="Tian Z."/>
        </authorList>
    </citation>
    <scope>NUCLEOTIDE SEQUENCE [LARGE SCALE GENOMIC DNA]</scope>
    <source>
        <strain evidence="19 20">JCM 19765</strain>
    </source>
</reference>
<dbReference type="NCBIfam" id="NF003015">
    <property type="entry name" value="PRK03858.1"/>
    <property type="match status" value="1"/>
</dbReference>
<keyword evidence="20" id="KW-1185">Reference proteome</keyword>
<dbReference type="PROSITE" id="PS50173">
    <property type="entry name" value="UMUC"/>
    <property type="match status" value="1"/>
</dbReference>
<dbReference type="GO" id="GO:0003684">
    <property type="term" value="F:damaged DNA binding"/>
    <property type="evidence" value="ECO:0007669"/>
    <property type="project" value="InterPro"/>
</dbReference>
<dbReference type="PANTHER" id="PTHR11076:SF33">
    <property type="entry name" value="DNA POLYMERASE KAPPA"/>
    <property type="match status" value="1"/>
</dbReference>
<dbReference type="InterPro" id="IPR050116">
    <property type="entry name" value="DNA_polymerase-Y"/>
</dbReference>
<dbReference type="Pfam" id="PF21999">
    <property type="entry name" value="IMS_HHH_1"/>
    <property type="match status" value="1"/>
</dbReference>
<dbReference type="EMBL" id="WHPC01000025">
    <property type="protein sequence ID" value="MPV37079.1"/>
    <property type="molecule type" value="Genomic_DNA"/>
</dbReference>
<evidence type="ECO:0000256" key="11">
    <source>
        <dbReference type="ARBA" id="ARBA00022842"/>
    </source>
</evidence>
<evidence type="ECO:0000256" key="14">
    <source>
        <dbReference type="ARBA" id="ARBA00023204"/>
    </source>
</evidence>
<evidence type="ECO:0000256" key="1">
    <source>
        <dbReference type="ARBA" id="ARBA00004496"/>
    </source>
</evidence>
<dbReference type="OrthoDB" id="9808813at2"/>
<proteinExistence type="inferred from homology"/>
<comment type="catalytic activity">
    <reaction evidence="16 17">
        <text>DNA(n) + a 2'-deoxyribonucleoside 5'-triphosphate = DNA(n+1) + diphosphate</text>
        <dbReference type="Rhea" id="RHEA:22508"/>
        <dbReference type="Rhea" id="RHEA-COMP:17339"/>
        <dbReference type="Rhea" id="RHEA-COMP:17340"/>
        <dbReference type="ChEBI" id="CHEBI:33019"/>
        <dbReference type="ChEBI" id="CHEBI:61560"/>
        <dbReference type="ChEBI" id="CHEBI:173112"/>
        <dbReference type="EC" id="2.7.7.7"/>
    </reaction>
</comment>
<dbReference type="InterPro" id="IPR036775">
    <property type="entry name" value="DNA_pol_Y-fam_lit_finger_sf"/>
</dbReference>
<feature type="binding site" evidence="17">
    <location>
        <position position="120"/>
    </location>
    <ligand>
        <name>Mg(2+)</name>
        <dbReference type="ChEBI" id="CHEBI:18420"/>
    </ligand>
</feature>
<dbReference type="Gene3D" id="3.40.1170.60">
    <property type="match status" value="1"/>
</dbReference>
<organism evidence="19 20">
    <name type="scientific">Georgenia subflava</name>
    <dbReference type="NCBI Taxonomy" id="1622177"/>
    <lineage>
        <taxon>Bacteria</taxon>
        <taxon>Bacillati</taxon>
        <taxon>Actinomycetota</taxon>
        <taxon>Actinomycetes</taxon>
        <taxon>Micrococcales</taxon>
        <taxon>Bogoriellaceae</taxon>
        <taxon>Georgenia</taxon>
    </lineage>
</organism>
<keyword evidence="13 17" id="KW-0238">DNA-binding</keyword>
<keyword evidence="11 17" id="KW-0460">Magnesium</keyword>
<evidence type="ECO:0000313" key="19">
    <source>
        <dbReference type="EMBL" id="MPV37079.1"/>
    </source>
</evidence>
<dbReference type="GO" id="GO:0000287">
    <property type="term" value="F:magnesium ion binding"/>
    <property type="evidence" value="ECO:0007669"/>
    <property type="project" value="UniProtKB-UniRule"/>
</dbReference>
<keyword evidence="10 17" id="KW-0227">DNA damage</keyword>
<dbReference type="InterPro" id="IPR043128">
    <property type="entry name" value="Rev_trsase/Diguanyl_cyclase"/>
</dbReference>
<dbReference type="GO" id="GO:0006261">
    <property type="term" value="P:DNA-templated DNA replication"/>
    <property type="evidence" value="ECO:0007669"/>
    <property type="project" value="UniProtKB-UniRule"/>
</dbReference>
<evidence type="ECO:0000256" key="5">
    <source>
        <dbReference type="ARBA" id="ARBA00022490"/>
    </source>
</evidence>
<dbReference type="CDD" id="cd03586">
    <property type="entry name" value="PolY_Pol_IV_kappa"/>
    <property type="match status" value="1"/>
</dbReference>
<dbReference type="InterPro" id="IPR001126">
    <property type="entry name" value="UmuC"/>
</dbReference>
<dbReference type="Pfam" id="PF11799">
    <property type="entry name" value="IMS_C"/>
    <property type="match status" value="1"/>
</dbReference>
<gene>
    <name evidence="17" type="primary">dinB</name>
    <name evidence="19" type="ORF">GB881_08445</name>
</gene>
<evidence type="ECO:0000256" key="12">
    <source>
        <dbReference type="ARBA" id="ARBA00022932"/>
    </source>
</evidence>
<comment type="subunit">
    <text evidence="3 17">Monomer.</text>
</comment>
<dbReference type="Gene3D" id="3.30.1490.100">
    <property type="entry name" value="DNA polymerase, Y-family, little finger domain"/>
    <property type="match status" value="1"/>
</dbReference>
<keyword evidence="12 17" id="KW-0239">DNA-directed DNA polymerase</keyword>
<keyword evidence="6 17" id="KW-0808">Transferase</keyword>
<dbReference type="AlphaFoldDB" id="A0A6N7EG29"/>
<sequence length="417" mass="44929">MSRSPRSAAARRSWGEDDAGCTILHVDMDAFFVSVELLDRPELRGRPVIVGGDHRGVVAAASYEARAYGVHSAMPASRARLLCPEAVVLPGRHDRYSEVSRQVMDVLAEVTPVMEPVSIDEAFLDVSGALRRMGRPVEIARWIRREVRSRTGVPASVGVAATKHVAKIASAHAKPDGLLMVPVAATVPFLHSLPVGALWGVGEKTREVLERHGLDTVEDLAHTPLPTLHRTLGVAAGQRLHDLAWGRDARAVQPTRVEKSVGTETTFARDVTDRSHLERVLLEQAHQCAARLRADAVLTRTVAIKVRFADFTTLTRTRTLPAATDLAHDIVAAARDLLAAVDIPPDGVRLLGVRAERLSSAVSTGVQAALDEDPHQALAERAMDGVRARFGPQLLRPASLLGRKDRSASPSASGDIS</sequence>
<dbReference type="RefSeq" id="WP_152196558.1">
    <property type="nucleotide sequence ID" value="NZ_VUKD01000006.1"/>
</dbReference>
<evidence type="ECO:0000256" key="17">
    <source>
        <dbReference type="HAMAP-Rule" id="MF_01113"/>
    </source>
</evidence>
<keyword evidence="9 17" id="KW-0479">Metal-binding</keyword>
<feature type="active site" evidence="17">
    <location>
        <position position="121"/>
    </location>
</feature>
<dbReference type="InterPro" id="IPR053848">
    <property type="entry name" value="IMS_HHH_1"/>
</dbReference>
<feature type="binding site" evidence="17">
    <location>
        <position position="27"/>
    </location>
    <ligand>
        <name>Mg(2+)</name>
        <dbReference type="ChEBI" id="CHEBI:18420"/>
    </ligand>
</feature>
<dbReference type="GO" id="GO:0009432">
    <property type="term" value="P:SOS response"/>
    <property type="evidence" value="ECO:0007669"/>
    <property type="project" value="TreeGrafter"/>
</dbReference>
<evidence type="ECO:0000259" key="18">
    <source>
        <dbReference type="PROSITE" id="PS50173"/>
    </source>
</evidence>
<dbReference type="SUPFAM" id="SSF100879">
    <property type="entry name" value="Lesion bypass DNA polymerase (Y-family), little finger domain"/>
    <property type="match status" value="1"/>
</dbReference>
<comment type="caution">
    <text evidence="19">The sequence shown here is derived from an EMBL/GenBank/DDBJ whole genome shotgun (WGS) entry which is preliminary data.</text>
</comment>
<evidence type="ECO:0000256" key="4">
    <source>
        <dbReference type="ARBA" id="ARBA00022457"/>
    </source>
</evidence>
<dbReference type="Gene3D" id="3.30.70.270">
    <property type="match status" value="1"/>
</dbReference>
<comment type="function">
    <text evidence="15 17">Poorly processive, error-prone DNA polymerase involved in untargeted mutagenesis. Copies undamaged DNA at stalled replication forks, which arise in vivo from mismatched or misaligned primer ends. These misaligned primers can be extended by PolIV. Exhibits no 3'-5' exonuclease (proofreading) activity. May be involved in translesional synthesis, in conjunction with the beta clamp from PolIII.</text>
</comment>
<accession>A0A6N7EG29</accession>
<dbReference type="PANTHER" id="PTHR11076">
    <property type="entry name" value="DNA REPAIR POLYMERASE UMUC / TRANSFERASE FAMILY MEMBER"/>
    <property type="match status" value="1"/>
</dbReference>
<dbReference type="NCBIfam" id="NF002882">
    <property type="entry name" value="PRK03348.1"/>
    <property type="match status" value="1"/>
</dbReference>
<dbReference type="SUPFAM" id="SSF56672">
    <property type="entry name" value="DNA/RNA polymerases"/>
    <property type="match status" value="1"/>
</dbReference>
<dbReference type="InterPro" id="IPR043502">
    <property type="entry name" value="DNA/RNA_pol_sf"/>
</dbReference>
<evidence type="ECO:0000256" key="16">
    <source>
        <dbReference type="ARBA" id="ARBA00049244"/>
    </source>
</evidence>
<evidence type="ECO:0000256" key="15">
    <source>
        <dbReference type="ARBA" id="ARBA00025589"/>
    </source>
</evidence>
<dbReference type="GO" id="GO:0005829">
    <property type="term" value="C:cytosol"/>
    <property type="evidence" value="ECO:0007669"/>
    <property type="project" value="TreeGrafter"/>
</dbReference>
<dbReference type="GO" id="GO:0042276">
    <property type="term" value="P:error-prone translesion synthesis"/>
    <property type="evidence" value="ECO:0007669"/>
    <property type="project" value="TreeGrafter"/>
</dbReference>
<protein>
    <recommendedName>
        <fullName evidence="17">DNA polymerase IV</fullName>
        <shortName evidence="17">Pol IV</shortName>
        <ecNumber evidence="17">2.7.7.7</ecNumber>
    </recommendedName>
</protein>
<evidence type="ECO:0000256" key="13">
    <source>
        <dbReference type="ARBA" id="ARBA00023125"/>
    </source>
</evidence>
<dbReference type="EC" id="2.7.7.7" evidence="17"/>
<keyword evidence="4 17" id="KW-0515">Mutator protein</keyword>
<keyword evidence="8 17" id="KW-0235">DNA replication</keyword>
<dbReference type="FunFam" id="3.30.1490.100:FF:000004">
    <property type="entry name" value="DNA polymerase IV"/>
    <property type="match status" value="1"/>
</dbReference>
<evidence type="ECO:0000256" key="3">
    <source>
        <dbReference type="ARBA" id="ARBA00011245"/>
    </source>
</evidence>
<dbReference type="Pfam" id="PF00817">
    <property type="entry name" value="IMS"/>
    <property type="match status" value="1"/>
</dbReference>
<dbReference type="GO" id="GO:0006281">
    <property type="term" value="P:DNA repair"/>
    <property type="evidence" value="ECO:0007669"/>
    <property type="project" value="UniProtKB-UniRule"/>
</dbReference>
<comment type="subcellular location">
    <subcellularLocation>
        <location evidence="1 17">Cytoplasm</location>
    </subcellularLocation>
</comment>
<keyword evidence="7 17" id="KW-0548">Nucleotidyltransferase</keyword>
<comment type="cofactor">
    <cofactor evidence="17">
        <name>Mg(2+)</name>
        <dbReference type="ChEBI" id="CHEBI:18420"/>
    </cofactor>
    <text evidence="17">Binds 2 magnesium ions per subunit.</text>
</comment>
<evidence type="ECO:0000256" key="7">
    <source>
        <dbReference type="ARBA" id="ARBA00022695"/>
    </source>
</evidence>
<evidence type="ECO:0000256" key="9">
    <source>
        <dbReference type="ARBA" id="ARBA00022723"/>
    </source>
</evidence>
<evidence type="ECO:0000256" key="10">
    <source>
        <dbReference type="ARBA" id="ARBA00022763"/>
    </source>
</evidence>
<evidence type="ECO:0000256" key="2">
    <source>
        <dbReference type="ARBA" id="ARBA00010945"/>
    </source>
</evidence>
<evidence type="ECO:0000313" key="20">
    <source>
        <dbReference type="Proteomes" id="UP000437709"/>
    </source>
</evidence>
<dbReference type="Gene3D" id="1.10.150.20">
    <property type="entry name" value="5' to 3' exonuclease, C-terminal subdomain"/>
    <property type="match status" value="1"/>
</dbReference>